<feature type="compositionally biased region" description="Basic and acidic residues" evidence="1">
    <location>
        <begin position="44"/>
        <end position="70"/>
    </location>
</feature>
<keyword evidence="3" id="KW-1185">Reference proteome</keyword>
<feature type="region of interest" description="Disordered" evidence="1">
    <location>
        <begin position="144"/>
        <end position="229"/>
    </location>
</feature>
<reference evidence="2" key="1">
    <citation type="submission" date="2021-01" db="EMBL/GenBank/DDBJ databases">
        <title>A chromosome-scale assembly of European eel, Anguilla anguilla.</title>
        <authorList>
            <person name="Henkel C."/>
            <person name="Jong-Raadsen S.A."/>
            <person name="Dufour S."/>
            <person name="Weltzien F.-A."/>
            <person name="Palstra A.P."/>
            <person name="Pelster B."/>
            <person name="Spaink H.P."/>
            <person name="Van Den Thillart G.E."/>
            <person name="Jansen H."/>
            <person name="Zahm M."/>
            <person name="Klopp C."/>
            <person name="Cedric C."/>
            <person name="Louis A."/>
            <person name="Berthelot C."/>
            <person name="Parey E."/>
            <person name="Roest Crollius H."/>
            <person name="Montfort J."/>
            <person name="Robinson-Rechavi M."/>
            <person name="Bucao C."/>
            <person name="Bouchez O."/>
            <person name="Gislard M."/>
            <person name="Lluch J."/>
            <person name="Milhes M."/>
            <person name="Lampietro C."/>
            <person name="Lopez Roques C."/>
            <person name="Donnadieu C."/>
            <person name="Braasch I."/>
            <person name="Desvignes T."/>
            <person name="Postlethwait J."/>
            <person name="Bobe J."/>
            <person name="Guiguen Y."/>
            <person name="Dirks R."/>
        </authorList>
    </citation>
    <scope>NUCLEOTIDE SEQUENCE</scope>
    <source>
        <strain evidence="2">Tag_6206</strain>
        <tissue evidence="2">Liver</tissue>
    </source>
</reference>
<organism evidence="2 3">
    <name type="scientific">Anguilla anguilla</name>
    <name type="common">European freshwater eel</name>
    <name type="synonym">Muraena anguilla</name>
    <dbReference type="NCBI Taxonomy" id="7936"/>
    <lineage>
        <taxon>Eukaryota</taxon>
        <taxon>Metazoa</taxon>
        <taxon>Chordata</taxon>
        <taxon>Craniata</taxon>
        <taxon>Vertebrata</taxon>
        <taxon>Euteleostomi</taxon>
        <taxon>Actinopterygii</taxon>
        <taxon>Neopterygii</taxon>
        <taxon>Teleostei</taxon>
        <taxon>Anguilliformes</taxon>
        <taxon>Anguillidae</taxon>
        <taxon>Anguilla</taxon>
    </lineage>
</organism>
<accession>A0A9D3RK43</accession>
<proteinExistence type="predicted"/>
<evidence type="ECO:0000313" key="3">
    <source>
        <dbReference type="Proteomes" id="UP001044222"/>
    </source>
</evidence>
<feature type="region of interest" description="Disordered" evidence="1">
    <location>
        <begin position="94"/>
        <end position="115"/>
    </location>
</feature>
<dbReference type="AlphaFoldDB" id="A0A9D3RK43"/>
<gene>
    <name evidence="2" type="ORF">ANANG_G00274230</name>
</gene>
<protein>
    <submittedName>
        <fullName evidence="2">Uncharacterized protein</fullName>
    </submittedName>
</protein>
<dbReference type="Proteomes" id="UP001044222">
    <property type="component" value="Chromosome 16"/>
</dbReference>
<evidence type="ECO:0000256" key="1">
    <source>
        <dbReference type="SAM" id="MobiDB-lite"/>
    </source>
</evidence>
<feature type="compositionally biased region" description="Polar residues" evidence="1">
    <location>
        <begin position="195"/>
        <end position="207"/>
    </location>
</feature>
<feature type="region of interest" description="Disordered" evidence="1">
    <location>
        <begin position="22"/>
        <end position="81"/>
    </location>
</feature>
<sequence>MNVALNVSVPGSGALWRGLRRGVRTAGGGGGAPRGAGRLRAPSRRGEERLRGDGFENRCAEHGGRPDGQRRPAGGQRLPLPEQGLRGLEAFLLPASRAPGPGGQGDPGRPPGAEAPQLRDLLLHHHRHARLPLLRLRPQEARLGVGGERLGPQRRGARPGARQPHVPPDVGGLPERTQLHRLKPDGRGKPGNLRESGQIQGCQSLQKQHQRDPRHRVRQPGVQRGSHHR</sequence>
<dbReference type="EMBL" id="JAFIRN010000016">
    <property type="protein sequence ID" value="KAG5833278.1"/>
    <property type="molecule type" value="Genomic_DNA"/>
</dbReference>
<comment type="caution">
    <text evidence="2">The sequence shown here is derived from an EMBL/GenBank/DDBJ whole genome shotgun (WGS) entry which is preliminary data.</text>
</comment>
<feature type="compositionally biased region" description="Gly residues" evidence="1">
    <location>
        <begin position="25"/>
        <end position="34"/>
    </location>
</feature>
<evidence type="ECO:0000313" key="2">
    <source>
        <dbReference type="EMBL" id="KAG5833278.1"/>
    </source>
</evidence>
<name>A0A9D3RK43_ANGAN</name>